<proteinExistence type="predicted"/>
<dbReference type="RefSeq" id="WP_066880526.1">
    <property type="nucleotide sequence ID" value="NZ_LODL01000007.1"/>
</dbReference>
<reference evidence="2 3" key="1">
    <citation type="submission" date="2015-12" db="EMBL/GenBank/DDBJ databases">
        <title>Nitrous oxide reduction kinetics distinguish bacteria harboring typical versus atypical NosZ.</title>
        <authorList>
            <person name="Yoon S."/>
            <person name="Nissen S."/>
            <person name="Park D."/>
            <person name="Sanford R.A."/>
            <person name="Loeffler F.E."/>
        </authorList>
    </citation>
    <scope>NUCLEOTIDE SEQUENCE [LARGE SCALE GENOMIC DNA]</scope>
    <source>
        <strain evidence="2 3">ATCC BAA-841</strain>
    </source>
</reference>
<keyword evidence="1" id="KW-0732">Signal</keyword>
<dbReference type="STRING" id="281362.AT959_03165"/>
<dbReference type="EMBL" id="LODL01000007">
    <property type="protein sequence ID" value="KXB32075.1"/>
    <property type="molecule type" value="Genomic_DNA"/>
</dbReference>
<protein>
    <recommendedName>
        <fullName evidence="4">Porin domain-containing protein</fullName>
    </recommendedName>
</protein>
<feature type="chain" id="PRO_5007459812" description="Porin domain-containing protein" evidence="1">
    <location>
        <begin position="27"/>
        <end position="286"/>
    </location>
</feature>
<comment type="caution">
    <text evidence="2">The sequence shown here is derived from an EMBL/GenBank/DDBJ whole genome shotgun (WGS) entry which is preliminary data.</text>
</comment>
<evidence type="ECO:0000256" key="1">
    <source>
        <dbReference type="SAM" id="SignalP"/>
    </source>
</evidence>
<organism evidence="2 3">
    <name type="scientific">Dechloromonas denitrificans</name>
    <dbReference type="NCBI Taxonomy" id="281362"/>
    <lineage>
        <taxon>Bacteria</taxon>
        <taxon>Pseudomonadati</taxon>
        <taxon>Pseudomonadota</taxon>
        <taxon>Betaproteobacteria</taxon>
        <taxon>Rhodocyclales</taxon>
        <taxon>Azonexaceae</taxon>
        <taxon>Dechloromonas</taxon>
    </lineage>
</organism>
<dbReference type="NCBIfam" id="TIGR02001">
    <property type="entry name" value="gcw_chp"/>
    <property type="match status" value="1"/>
</dbReference>
<evidence type="ECO:0008006" key="4">
    <source>
        <dbReference type="Google" id="ProtNLM"/>
    </source>
</evidence>
<dbReference type="AlphaFoldDB" id="A0A133XMA9"/>
<evidence type="ECO:0000313" key="3">
    <source>
        <dbReference type="Proteomes" id="UP000070186"/>
    </source>
</evidence>
<feature type="signal peptide" evidence="1">
    <location>
        <begin position="1"/>
        <end position="26"/>
    </location>
</feature>
<dbReference type="Pfam" id="PF09694">
    <property type="entry name" value="Gcw_chp"/>
    <property type="match status" value="1"/>
</dbReference>
<keyword evidence="3" id="KW-1185">Reference proteome</keyword>
<accession>A0A133XMA9</accession>
<sequence>MKKNATSVRSIVALALVACFSAPLFADEAPTPEHTLTGNLGLFSSYRFRGIDQTFGKPALQGGFDYSHASGIYLGNWNSNVSSGAGYPEGNLEMDFYGGYKTTFGDFGIDLGALYYYYPGSKYSGAALNGKYPGKTADGTVSNGEVYVGASWKFLSLKYSYAVTDYFSVPETDGTSYLDLAANYDLGDGWGVNAHVGHLFMKDLRYTNADGSTDNGSYTDWKLGVTKDISGWVLSAAYIGTDAQGKCANGEFYCFSNSLGSNGVQNGSKTKDAGRGTAVLSVSRTF</sequence>
<name>A0A133XMA9_9RHOO</name>
<evidence type="ECO:0000313" key="2">
    <source>
        <dbReference type="EMBL" id="KXB32075.1"/>
    </source>
</evidence>
<dbReference type="Proteomes" id="UP000070186">
    <property type="component" value="Unassembled WGS sequence"/>
</dbReference>
<gene>
    <name evidence="2" type="ORF">AT959_03165</name>
</gene>
<dbReference type="InterPro" id="IPR010239">
    <property type="entry name" value="CHP02001"/>
</dbReference>